<dbReference type="Proteomes" id="UP000654075">
    <property type="component" value="Unassembled WGS sequence"/>
</dbReference>
<comment type="caution">
    <text evidence="2">The sequence shown here is derived from an EMBL/GenBank/DDBJ whole genome shotgun (WGS) entry which is preliminary data.</text>
</comment>
<accession>A0A813HXW6</accession>
<organism evidence="2 3">
    <name type="scientific">Polarella glacialis</name>
    <name type="common">Dinoflagellate</name>
    <dbReference type="NCBI Taxonomy" id="89957"/>
    <lineage>
        <taxon>Eukaryota</taxon>
        <taxon>Sar</taxon>
        <taxon>Alveolata</taxon>
        <taxon>Dinophyceae</taxon>
        <taxon>Suessiales</taxon>
        <taxon>Suessiaceae</taxon>
        <taxon>Polarella</taxon>
    </lineage>
</organism>
<evidence type="ECO:0000256" key="1">
    <source>
        <dbReference type="SAM" id="MobiDB-lite"/>
    </source>
</evidence>
<feature type="compositionally biased region" description="Basic and acidic residues" evidence="1">
    <location>
        <begin position="219"/>
        <end position="234"/>
    </location>
</feature>
<dbReference type="EMBL" id="CAJNNV010033157">
    <property type="protein sequence ID" value="CAE8642412.1"/>
    <property type="molecule type" value="Genomic_DNA"/>
</dbReference>
<feature type="region of interest" description="Disordered" evidence="1">
    <location>
        <begin position="102"/>
        <end position="134"/>
    </location>
</feature>
<evidence type="ECO:0000313" key="3">
    <source>
        <dbReference type="Proteomes" id="UP000654075"/>
    </source>
</evidence>
<evidence type="ECO:0000313" key="2">
    <source>
        <dbReference type="EMBL" id="CAE8642412.1"/>
    </source>
</evidence>
<feature type="compositionally biased region" description="Basic and acidic residues" evidence="1">
    <location>
        <begin position="104"/>
        <end position="127"/>
    </location>
</feature>
<feature type="compositionally biased region" description="Acidic residues" evidence="1">
    <location>
        <begin position="279"/>
        <end position="295"/>
    </location>
</feature>
<sequence length="295" mass="33042">MVAAEVYRPGRSARQGRAATFNEQLMNKVENMNVQMAERILALEFQISQLGMLVWHIGLHPQSPMPATDDAQVMQIPRFEFIEKVIEIPHFKVVETRLQPVDARSNEEDNQSEKLDLNLNEAREKDNNSTSIVEGNGDVAEACIEQQCDEEVGSSSGAGNEGITQQKSSSEEVGRQSSELADHDCKQNVTVDIAFGSAEAAVEDDMDIDRGTTVANQEEVARESGDEQHEKQTDNEDEQEQEVKQESREERFRRVLSTFVVEDSEDERILQEAYPIGSGEDEEEDEDDDESDGMG</sequence>
<feature type="compositionally biased region" description="Basic and acidic residues" evidence="1">
    <location>
        <begin position="169"/>
        <end position="184"/>
    </location>
</feature>
<feature type="compositionally biased region" description="Polar residues" evidence="1">
    <location>
        <begin position="153"/>
        <end position="168"/>
    </location>
</feature>
<feature type="region of interest" description="Disordered" evidence="1">
    <location>
        <begin position="149"/>
        <end position="184"/>
    </location>
</feature>
<name>A0A813HXW6_POLGL</name>
<reference evidence="2" key="1">
    <citation type="submission" date="2021-02" db="EMBL/GenBank/DDBJ databases">
        <authorList>
            <person name="Dougan E. K."/>
            <person name="Rhodes N."/>
            <person name="Thang M."/>
            <person name="Chan C."/>
        </authorList>
    </citation>
    <scope>NUCLEOTIDE SEQUENCE</scope>
</reference>
<proteinExistence type="predicted"/>
<dbReference type="AlphaFoldDB" id="A0A813HXW6"/>
<protein>
    <submittedName>
        <fullName evidence="2">Uncharacterized protein</fullName>
    </submittedName>
</protein>
<feature type="region of interest" description="Disordered" evidence="1">
    <location>
        <begin position="202"/>
        <end position="295"/>
    </location>
</feature>
<keyword evidence="3" id="KW-1185">Reference proteome</keyword>
<feature type="compositionally biased region" description="Basic and acidic residues" evidence="1">
    <location>
        <begin position="241"/>
        <end position="253"/>
    </location>
</feature>
<gene>
    <name evidence="2" type="ORF">PGLA1383_LOCUS56921</name>
</gene>